<dbReference type="PANTHER" id="PTHR38406:SF1">
    <property type="entry name" value="TRANSCRIPTIONAL REPRESSOR OPI1"/>
    <property type="match status" value="1"/>
</dbReference>
<reference evidence="2 3" key="1">
    <citation type="submission" date="2021-06" db="EMBL/GenBank/DDBJ databases">
        <title>Candida outbreak in Lebanon.</title>
        <authorList>
            <person name="Finianos M."/>
        </authorList>
    </citation>
    <scope>NUCLEOTIDE SEQUENCE [LARGE SCALE GENOMIC DNA]</scope>
    <source>
        <strain evidence="2">CA3LBN</strain>
    </source>
</reference>
<feature type="compositionally biased region" description="Polar residues" evidence="1">
    <location>
        <begin position="234"/>
        <end position="252"/>
    </location>
</feature>
<feature type="compositionally biased region" description="Polar residues" evidence="1">
    <location>
        <begin position="431"/>
        <end position="441"/>
    </location>
</feature>
<dbReference type="EMBL" id="CP076663">
    <property type="protein sequence ID" value="QWU88651.1"/>
    <property type="molecule type" value="Genomic_DNA"/>
</dbReference>
<sequence length="749" mass="81973">MSEARHVGHWVITLLSPAQGIGSQGWVLNTFKAEEPVNLTTLSPPDHPTLPWSESASPQFPTSGTIIAFVVGCLLASGWERSRKRLIEVRHKDEEINRLEKGYQVLDQLLALDIGALNTGASDSALNVHDVFSPEQQQQLQTAVATLKAISLQTQGYKYHSRNQAAIVPPRTVALAESAELSGGSSVGSGLSSDDLLHTAHEFHGSVQMGAKNASTDSPADSKKSTKFVRFGPITTSNGPQVPKSASPSGSRLTIPAAAHTEAKPASASTSGSPKPSFDISSEEGRKALRDYIERKKKPEGPNLSTISSEAPKLTYAEVCRLDPATKKKYRRVFIANRGWISMGRLEEEERLYGPDALCDIMTEGRKRKLSDSLPADPPPYDQGPSNKVAAVADSPTTPNMGHSENDESAVSAAEVLANLAHSPGPEGESSVASPMSSTSLADLERQQHPIVSGVSAVSKHPIVTNAIKYYEDSKKNYASLNYAAGIVEKAAMPVFSKIEVNLNSMHQARLHEARRDKKRRVTPTEKTETKKRLKFCLHILKLANRQINDRVNCLQRVITDNRHQEQLSTPQSEEKGDDTHTFTRSEPSSESRSDTELTAVSSARSDFADPQETQTEIVTTVKKIIHVISNFRPSSLVADKGVGEGQDSEDLRLKSTIREIILNLPNQVQHSSSSSSQTNDKIVTFAKESLNMIGRLTTVFNNQLEKAESWVDGEEEEEQQQQQQYNNEKAGPEIKQEETPLVTEHLKH</sequence>
<gene>
    <name evidence="2" type="ORF">CA3LBN_002959</name>
</gene>
<protein>
    <recommendedName>
        <fullName evidence="4">Peroxin-14</fullName>
    </recommendedName>
</protein>
<feature type="region of interest" description="Disordered" evidence="1">
    <location>
        <begin position="708"/>
        <end position="749"/>
    </location>
</feature>
<feature type="region of interest" description="Disordered" evidence="1">
    <location>
        <begin position="369"/>
        <end position="442"/>
    </location>
</feature>
<evidence type="ECO:0008006" key="4">
    <source>
        <dbReference type="Google" id="ProtNLM"/>
    </source>
</evidence>
<evidence type="ECO:0000256" key="1">
    <source>
        <dbReference type="SAM" id="MobiDB-lite"/>
    </source>
</evidence>
<feature type="region of interest" description="Disordered" evidence="1">
    <location>
        <begin position="230"/>
        <end position="284"/>
    </location>
</feature>
<name>A0ABX8I5U7_9ASCO</name>
<dbReference type="Pfam" id="PF08618">
    <property type="entry name" value="Opi1"/>
    <property type="match status" value="1"/>
</dbReference>
<dbReference type="PANTHER" id="PTHR38406">
    <property type="entry name" value="TRANSCRIPTIONAL REPRESSOR OPI1"/>
    <property type="match status" value="1"/>
</dbReference>
<evidence type="ECO:0000313" key="3">
    <source>
        <dbReference type="Proteomes" id="UP000825434"/>
    </source>
</evidence>
<keyword evidence="3" id="KW-1185">Reference proteome</keyword>
<dbReference type="InterPro" id="IPR013927">
    <property type="entry name" value="TF_Opi1_Ccg-8"/>
</dbReference>
<organism evidence="2 3">
    <name type="scientific">Candidozyma haemuli</name>
    <dbReference type="NCBI Taxonomy" id="45357"/>
    <lineage>
        <taxon>Eukaryota</taxon>
        <taxon>Fungi</taxon>
        <taxon>Dikarya</taxon>
        <taxon>Ascomycota</taxon>
        <taxon>Saccharomycotina</taxon>
        <taxon>Pichiomycetes</taxon>
        <taxon>Metschnikowiaceae</taxon>
        <taxon>Candidozyma</taxon>
    </lineage>
</organism>
<dbReference type="Proteomes" id="UP000825434">
    <property type="component" value="Chromosome 3"/>
</dbReference>
<evidence type="ECO:0000313" key="2">
    <source>
        <dbReference type="EMBL" id="QWU88651.1"/>
    </source>
</evidence>
<feature type="region of interest" description="Disordered" evidence="1">
    <location>
        <begin position="565"/>
        <end position="613"/>
    </location>
</feature>
<accession>A0ABX8I5U7</accession>
<proteinExistence type="predicted"/>
<feature type="compositionally biased region" description="Basic and acidic residues" evidence="1">
    <location>
        <begin position="573"/>
        <end position="596"/>
    </location>
</feature>